<dbReference type="Proteomes" id="UP000324800">
    <property type="component" value="Unassembled WGS sequence"/>
</dbReference>
<name>A0A5J4X4F3_9EUKA</name>
<dbReference type="PANTHER" id="PTHR33050:SF7">
    <property type="entry name" value="RIBONUCLEASE H"/>
    <property type="match status" value="1"/>
</dbReference>
<proteinExistence type="predicted"/>
<dbReference type="GO" id="GO:0015074">
    <property type="term" value="P:DNA integration"/>
    <property type="evidence" value="ECO:0007669"/>
    <property type="project" value="InterPro"/>
</dbReference>
<dbReference type="InterPro" id="IPR052055">
    <property type="entry name" value="Hepadnavirus_pol/RT"/>
</dbReference>
<gene>
    <name evidence="3" type="ORF">EZS28_002361</name>
</gene>
<sequence>MGQIINRNKSKLDLKRQTTFMGWSWNTESMTLQTTKVMRKQEMAALIKQAQLIQQQQYQTVRSVARLIEQIQYIRVQYTRVGLHITSMNREMSKRAKIARWDSQIKLSRRALIEVKTDNTTACYNLTEWKAKVAWRSLIDQILLYIDLQQSEVKFRHMPGINNTEADSLSRLVVSGDQSIDKQMQQQVLEEWEIQITIDCFAIRRNAKHHRYFSIESDALTKNWNGMEQSWECEIPLLHCPISLIPAVIYKVELEQVKGIIIAPIWKGHVWWTALMRITVHWKELGDCQSVFKEGAWMKRNKQKLPPGKIETFFVVGERRESNYSKNAYQIQDQQDNQFKEQQMDGTEVGRDTHALQQYLQFNYATYLKRYESDACIIQARNSISTLFELIGKPMISIRNKVIEQLMKEHVDRAVKVRKEIRYWKPSQLMQYICKQATLRDEKKLNPDQLMKISLIFIIVYTVLRMAEVQRVELRIENINQGKIIIATMTMKKPRGPVDKTLKAAQDRTICPIRWIWSWLEKREVNREFMKEEVLRNRRNEKVWSADKCSKGVKQVLVEAGIEGYNITSIRKASISETIDKNMKQIQINRWSGHSDASATMKVNYNKNDNGIIRNVLEQASKQPSLNERKAVELDAIITPLRPLNASNGNKNDRQYINNDDASNNNNNSDNKQFNYNDDTNKNNCDKIEQE</sequence>
<reference evidence="3 4" key="1">
    <citation type="submission" date="2019-03" db="EMBL/GenBank/DDBJ databases">
        <title>Single cell metagenomics reveals metabolic interactions within the superorganism composed of flagellate Streblomastix strix and complex community of Bacteroidetes bacteria on its surface.</title>
        <authorList>
            <person name="Treitli S.C."/>
            <person name="Kolisko M."/>
            <person name="Husnik F."/>
            <person name="Keeling P."/>
            <person name="Hampl V."/>
        </authorList>
    </citation>
    <scope>NUCLEOTIDE SEQUENCE [LARGE SCALE GENOMIC DNA]</scope>
    <source>
        <strain evidence="3">ST1C</strain>
    </source>
</reference>
<keyword evidence="1" id="KW-0233">DNA recombination</keyword>
<dbReference type="GO" id="GO:0003677">
    <property type="term" value="F:DNA binding"/>
    <property type="evidence" value="ECO:0007669"/>
    <property type="project" value="InterPro"/>
</dbReference>
<dbReference type="InterPro" id="IPR013762">
    <property type="entry name" value="Integrase-like_cat_sf"/>
</dbReference>
<feature type="compositionally biased region" description="Low complexity" evidence="2">
    <location>
        <begin position="658"/>
        <end position="678"/>
    </location>
</feature>
<dbReference type="SUPFAM" id="SSF56349">
    <property type="entry name" value="DNA breaking-rejoining enzymes"/>
    <property type="match status" value="1"/>
</dbReference>
<dbReference type="InterPro" id="IPR011010">
    <property type="entry name" value="DNA_brk_join_enz"/>
</dbReference>
<organism evidence="3 4">
    <name type="scientific">Streblomastix strix</name>
    <dbReference type="NCBI Taxonomy" id="222440"/>
    <lineage>
        <taxon>Eukaryota</taxon>
        <taxon>Metamonada</taxon>
        <taxon>Preaxostyla</taxon>
        <taxon>Oxymonadida</taxon>
        <taxon>Streblomastigidae</taxon>
        <taxon>Streblomastix</taxon>
    </lineage>
</organism>
<feature type="compositionally biased region" description="Basic and acidic residues" evidence="2">
    <location>
        <begin position="679"/>
        <end position="691"/>
    </location>
</feature>
<dbReference type="AlphaFoldDB" id="A0A5J4X4F3"/>
<dbReference type="EMBL" id="SNRW01000284">
    <property type="protein sequence ID" value="KAA6402114.1"/>
    <property type="molecule type" value="Genomic_DNA"/>
</dbReference>
<dbReference type="OrthoDB" id="7477527at2759"/>
<feature type="region of interest" description="Disordered" evidence="2">
    <location>
        <begin position="642"/>
        <end position="691"/>
    </location>
</feature>
<evidence type="ECO:0008006" key="5">
    <source>
        <dbReference type="Google" id="ProtNLM"/>
    </source>
</evidence>
<accession>A0A5J4X4F3</accession>
<dbReference type="PANTHER" id="PTHR33050">
    <property type="entry name" value="REVERSE TRANSCRIPTASE DOMAIN-CONTAINING PROTEIN"/>
    <property type="match status" value="1"/>
</dbReference>
<evidence type="ECO:0000256" key="1">
    <source>
        <dbReference type="ARBA" id="ARBA00023172"/>
    </source>
</evidence>
<evidence type="ECO:0000313" key="3">
    <source>
        <dbReference type="EMBL" id="KAA6402114.1"/>
    </source>
</evidence>
<evidence type="ECO:0000313" key="4">
    <source>
        <dbReference type="Proteomes" id="UP000324800"/>
    </source>
</evidence>
<comment type="caution">
    <text evidence="3">The sequence shown here is derived from an EMBL/GenBank/DDBJ whole genome shotgun (WGS) entry which is preliminary data.</text>
</comment>
<dbReference type="GO" id="GO:0006310">
    <property type="term" value="P:DNA recombination"/>
    <property type="evidence" value="ECO:0007669"/>
    <property type="project" value="UniProtKB-KW"/>
</dbReference>
<dbReference type="Gene3D" id="1.10.443.10">
    <property type="entry name" value="Intergrase catalytic core"/>
    <property type="match status" value="1"/>
</dbReference>
<protein>
    <recommendedName>
        <fullName evidence="5">Tyr recombinase domain-containing protein</fullName>
    </recommendedName>
</protein>
<evidence type="ECO:0000256" key="2">
    <source>
        <dbReference type="SAM" id="MobiDB-lite"/>
    </source>
</evidence>